<evidence type="ECO:0000256" key="1">
    <source>
        <dbReference type="ARBA" id="ARBA00006442"/>
    </source>
</evidence>
<comment type="caution">
    <text evidence="6">The sequence shown here is derived from an EMBL/GenBank/DDBJ whole genome shotgun (WGS) entry which is preliminary data.</text>
</comment>
<evidence type="ECO:0000256" key="4">
    <source>
        <dbReference type="ARBA" id="ARBA00023002"/>
    </source>
</evidence>
<evidence type="ECO:0000256" key="3">
    <source>
        <dbReference type="ARBA" id="ARBA00022827"/>
    </source>
</evidence>
<keyword evidence="4" id="KW-0560">Oxidoreductase</keyword>
<dbReference type="GO" id="GO:0005737">
    <property type="term" value="C:cytoplasm"/>
    <property type="evidence" value="ECO:0007669"/>
    <property type="project" value="TreeGrafter"/>
</dbReference>
<dbReference type="InterPro" id="IPR023753">
    <property type="entry name" value="FAD/NAD-binding_dom"/>
</dbReference>
<proteinExistence type="inferred from homology"/>
<dbReference type="GO" id="GO:0050660">
    <property type="term" value="F:flavin adenine dinucleotide binding"/>
    <property type="evidence" value="ECO:0007669"/>
    <property type="project" value="TreeGrafter"/>
</dbReference>
<dbReference type="PRINTS" id="PR00368">
    <property type="entry name" value="FADPNR"/>
</dbReference>
<keyword evidence="2" id="KW-0285">Flavoprotein</keyword>
<protein>
    <recommendedName>
        <fullName evidence="5">FAD/NAD(P)-binding domain-containing protein</fullName>
    </recommendedName>
</protein>
<dbReference type="Gene3D" id="3.50.50.100">
    <property type="match status" value="1"/>
</dbReference>
<dbReference type="OrthoDB" id="202203at2759"/>
<feature type="domain" description="FAD/NAD(P)-binding" evidence="5">
    <location>
        <begin position="10"/>
        <end position="301"/>
    </location>
</feature>
<dbReference type="EMBL" id="JAACJJ010000029">
    <property type="protein sequence ID" value="KAF5319250.1"/>
    <property type="molecule type" value="Genomic_DNA"/>
</dbReference>
<gene>
    <name evidence="6" type="ORF">D9619_008328</name>
</gene>
<dbReference type="Pfam" id="PF07992">
    <property type="entry name" value="Pyr_redox_2"/>
    <property type="match status" value="1"/>
</dbReference>
<evidence type="ECO:0000313" key="7">
    <source>
        <dbReference type="Proteomes" id="UP000567179"/>
    </source>
</evidence>
<organism evidence="6 7">
    <name type="scientific">Psilocybe cf. subviscida</name>
    <dbReference type="NCBI Taxonomy" id="2480587"/>
    <lineage>
        <taxon>Eukaryota</taxon>
        <taxon>Fungi</taxon>
        <taxon>Dikarya</taxon>
        <taxon>Basidiomycota</taxon>
        <taxon>Agaricomycotina</taxon>
        <taxon>Agaricomycetes</taxon>
        <taxon>Agaricomycetidae</taxon>
        <taxon>Agaricales</taxon>
        <taxon>Agaricineae</taxon>
        <taxon>Strophariaceae</taxon>
        <taxon>Psilocybe</taxon>
    </lineage>
</organism>
<accession>A0A8H5B9H6</accession>
<dbReference type="Proteomes" id="UP000567179">
    <property type="component" value="Unassembled WGS sequence"/>
</dbReference>
<dbReference type="SUPFAM" id="SSF51905">
    <property type="entry name" value="FAD/NAD(P)-binding domain"/>
    <property type="match status" value="2"/>
</dbReference>
<name>A0A8H5B9H6_9AGAR</name>
<dbReference type="AlphaFoldDB" id="A0A8H5B9H6"/>
<evidence type="ECO:0000313" key="6">
    <source>
        <dbReference type="EMBL" id="KAF5319250.1"/>
    </source>
</evidence>
<sequence>MSKKSDDRKSIVIIGGGSGGAALAHSLSKTLSAAYELILIDPRSNHILVPSTIRLPVVNSNNLEDAVLIPFNSIFVKNNGTFHQASVTSIHSSDQGGGTVTLDNGESIPYDVLVLATGSIWYDMFAFPGSEKELRGKWSSKRSTIKSAKHVVLAGGGAVGVELAGEIRSEYPEKTITIVHSDALLLNNAYPDKFRKAVADGVKAKKINILQNDYIDSTEIQDGRVTTRSGNSVSADLLIRTHGTKPNTGLISQSLGREVLSQSGYVKVRPTLQLEARADIFAVGDIVDFPEQKQALKAQAHAAIVAANILAFFRGGALKDYKGTTNIIVLPIGKEGGLSYLGLLWGITLGDWFTRRVKSQTLLVPTLRKALGLS</sequence>
<keyword evidence="7" id="KW-1185">Reference proteome</keyword>
<keyword evidence="3" id="KW-0274">FAD</keyword>
<evidence type="ECO:0000256" key="2">
    <source>
        <dbReference type="ARBA" id="ARBA00022630"/>
    </source>
</evidence>
<dbReference type="PRINTS" id="PR00411">
    <property type="entry name" value="PNDRDTASEI"/>
</dbReference>
<dbReference type="InterPro" id="IPR036188">
    <property type="entry name" value="FAD/NAD-bd_sf"/>
</dbReference>
<reference evidence="6 7" key="1">
    <citation type="journal article" date="2020" name="ISME J.">
        <title>Uncovering the hidden diversity of litter-decomposition mechanisms in mushroom-forming fungi.</title>
        <authorList>
            <person name="Floudas D."/>
            <person name="Bentzer J."/>
            <person name="Ahren D."/>
            <person name="Johansson T."/>
            <person name="Persson P."/>
            <person name="Tunlid A."/>
        </authorList>
    </citation>
    <scope>NUCLEOTIDE SEQUENCE [LARGE SCALE GENOMIC DNA]</scope>
    <source>
        <strain evidence="6 7">CBS 101986</strain>
    </source>
</reference>
<dbReference type="PANTHER" id="PTHR43735:SF3">
    <property type="entry name" value="FERROPTOSIS SUPPRESSOR PROTEIN 1"/>
    <property type="match status" value="1"/>
</dbReference>
<evidence type="ECO:0000259" key="5">
    <source>
        <dbReference type="Pfam" id="PF07992"/>
    </source>
</evidence>
<dbReference type="PANTHER" id="PTHR43735">
    <property type="entry name" value="APOPTOSIS-INDUCING FACTOR 1"/>
    <property type="match status" value="1"/>
</dbReference>
<comment type="similarity">
    <text evidence="1">Belongs to the FAD-dependent oxidoreductase family.</text>
</comment>
<dbReference type="GO" id="GO:0004174">
    <property type="term" value="F:electron-transferring-flavoprotein dehydrogenase activity"/>
    <property type="evidence" value="ECO:0007669"/>
    <property type="project" value="TreeGrafter"/>
</dbReference>